<gene>
    <name evidence="2" type="ORF">U1T56_10915</name>
</gene>
<reference evidence="2 3" key="1">
    <citation type="submission" date="2024-01" db="EMBL/GenBank/DDBJ databases">
        <title>Multi-omics insights into the function and evolution of sodium benzoate biodegradation pathways in Benzoatithermus flavus gen. nov., sp. nov. from hot spring.</title>
        <authorList>
            <person name="Hu C.-J."/>
            <person name="Li W.-J."/>
        </authorList>
    </citation>
    <scope>NUCLEOTIDE SEQUENCE [LARGE SCALE GENOMIC DNA]</scope>
    <source>
        <strain evidence="2 3">SYSU G07066</strain>
    </source>
</reference>
<feature type="transmembrane region" description="Helical" evidence="1">
    <location>
        <begin position="146"/>
        <end position="173"/>
    </location>
</feature>
<evidence type="ECO:0000313" key="3">
    <source>
        <dbReference type="Proteomes" id="UP001375743"/>
    </source>
</evidence>
<protein>
    <submittedName>
        <fullName evidence="2">DUF2189 domain-containing protein</fullName>
    </submittedName>
</protein>
<feature type="transmembrane region" description="Helical" evidence="1">
    <location>
        <begin position="249"/>
        <end position="277"/>
    </location>
</feature>
<evidence type="ECO:0000256" key="1">
    <source>
        <dbReference type="SAM" id="Phobius"/>
    </source>
</evidence>
<dbReference type="Pfam" id="PF09955">
    <property type="entry name" value="DUF2189"/>
    <property type="match status" value="1"/>
</dbReference>
<dbReference type="RefSeq" id="WP_418159513.1">
    <property type="nucleotide sequence ID" value="NZ_JBBLZC010000009.1"/>
</dbReference>
<comment type="caution">
    <text evidence="2">The sequence shown here is derived from an EMBL/GenBank/DDBJ whole genome shotgun (WGS) entry which is preliminary data.</text>
</comment>
<keyword evidence="1" id="KW-0472">Membrane</keyword>
<keyword evidence="1" id="KW-1133">Transmembrane helix</keyword>
<feature type="transmembrane region" description="Helical" evidence="1">
    <location>
        <begin position="98"/>
        <end position="118"/>
    </location>
</feature>
<keyword evidence="3" id="KW-1185">Reference proteome</keyword>
<sequence length="291" mass="31327">MAASDHIRNPIEWSADQIKNASLAVAHAGQHVRGDEVVRSTALPEVRRITVADLKDVLAKGLDDFMAYRTDVIFVCLIYPIAGLILWRLAFGYEMVPLLFPLASGFALIGPAAAVGLYEISRRHEQGLESTWADAFGVVRSPALGAMIVLALILLGIFLLWLVVANTIYLATLGPEAPASLSSFFHDVFTAREGWALMIIGVGVGFLFALLVLMISVVSFPLLLDRDVGLWTAMATSIRAVVTNPVPMAAWGLIVALGLVLGSIPALLGLIIVLPVLGHATWHLYRKVVVS</sequence>
<accession>A0ABU8XR17</accession>
<dbReference type="Proteomes" id="UP001375743">
    <property type="component" value="Unassembled WGS sequence"/>
</dbReference>
<organism evidence="2 3">
    <name type="scientific">Benzoatithermus flavus</name>
    <dbReference type="NCBI Taxonomy" id="3108223"/>
    <lineage>
        <taxon>Bacteria</taxon>
        <taxon>Pseudomonadati</taxon>
        <taxon>Pseudomonadota</taxon>
        <taxon>Alphaproteobacteria</taxon>
        <taxon>Geminicoccales</taxon>
        <taxon>Geminicoccaceae</taxon>
        <taxon>Benzoatithermus</taxon>
    </lineage>
</organism>
<feature type="transmembrane region" description="Helical" evidence="1">
    <location>
        <begin position="194"/>
        <end position="224"/>
    </location>
</feature>
<feature type="transmembrane region" description="Helical" evidence="1">
    <location>
        <begin position="72"/>
        <end position="91"/>
    </location>
</feature>
<keyword evidence="1" id="KW-0812">Transmembrane</keyword>
<dbReference type="InterPro" id="IPR018692">
    <property type="entry name" value="DUF2189"/>
</dbReference>
<evidence type="ECO:0000313" key="2">
    <source>
        <dbReference type="EMBL" id="MEK0083665.1"/>
    </source>
</evidence>
<proteinExistence type="predicted"/>
<dbReference type="EMBL" id="JBBLZC010000009">
    <property type="protein sequence ID" value="MEK0083665.1"/>
    <property type="molecule type" value="Genomic_DNA"/>
</dbReference>
<name>A0ABU8XR17_9PROT</name>